<proteinExistence type="predicted"/>
<name>A0ABQ2MVW9_9ACTN</name>
<gene>
    <name evidence="1" type="ORF">GCM10012286_79690</name>
</gene>
<sequence>MAVEGGDEVDEKLRHGGVLSWGVTSLDRPGAANSSAALWSNGKTHDAAADQIGGAALLRRARRPTSRDRRRAVMGRSRFGGLAMLFVEAVGEARTMIRDLLSS</sequence>
<evidence type="ECO:0000313" key="1">
    <source>
        <dbReference type="EMBL" id="GGO59029.1"/>
    </source>
</evidence>
<dbReference type="Proteomes" id="UP000656881">
    <property type="component" value="Unassembled WGS sequence"/>
</dbReference>
<accession>A0ABQ2MVW9</accession>
<keyword evidence="2" id="KW-1185">Reference proteome</keyword>
<comment type="caution">
    <text evidence="1">The sequence shown here is derived from an EMBL/GenBank/DDBJ whole genome shotgun (WGS) entry which is preliminary data.</text>
</comment>
<organism evidence="1 2">
    <name type="scientific">Streptomyces lasiicapitis</name>
    <dbReference type="NCBI Taxonomy" id="1923961"/>
    <lineage>
        <taxon>Bacteria</taxon>
        <taxon>Bacillati</taxon>
        <taxon>Actinomycetota</taxon>
        <taxon>Actinomycetes</taxon>
        <taxon>Kitasatosporales</taxon>
        <taxon>Streptomycetaceae</taxon>
        <taxon>Streptomyces</taxon>
    </lineage>
</organism>
<protein>
    <submittedName>
        <fullName evidence="1">Uncharacterized protein</fullName>
    </submittedName>
</protein>
<dbReference type="EMBL" id="BMNG01000026">
    <property type="protein sequence ID" value="GGO59029.1"/>
    <property type="molecule type" value="Genomic_DNA"/>
</dbReference>
<reference evidence="2" key="1">
    <citation type="journal article" date="2019" name="Int. J. Syst. Evol. Microbiol.">
        <title>The Global Catalogue of Microorganisms (GCM) 10K type strain sequencing project: providing services to taxonomists for standard genome sequencing and annotation.</title>
        <authorList>
            <consortium name="The Broad Institute Genomics Platform"/>
            <consortium name="The Broad Institute Genome Sequencing Center for Infectious Disease"/>
            <person name="Wu L."/>
            <person name="Ma J."/>
        </authorList>
    </citation>
    <scope>NUCLEOTIDE SEQUENCE [LARGE SCALE GENOMIC DNA]</scope>
    <source>
        <strain evidence="2">CGMCC 4.7349</strain>
    </source>
</reference>
<evidence type="ECO:0000313" key="2">
    <source>
        <dbReference type="Proteomes" id="UP000656881"/>
    </source>
</evidence>